<dbReference type="PANTHER" id="PTHR36180">
    <property type="entry name" value="DNA-BINDING PROTEIN-RELATED-RELATED"/>
    <property type="match status" value="1"/>
</dbReference>
<evidence type="ECO:0000259" key="1">
    <source>
        <dbReference type="PROSITE" id="PS51750"/>
    </source>
</evidence>
<proteinExistence type="predicted"/>
<dbReference type="Pfam" id="PF03374">
    <property type="entry name" value="ANT"/>
    <property type="match status" value="1"/>
</dbReference>
<organism evidence="2 3">
    <name type="scientific">Thalassobacillus cyri</name>
    <dbReference type="NCBI Taxonomy" id="571932"/>
    <lineage>
        <taxon>Bacteria</taxon>
        <taxon>Bacillati</taxon>
        <taxon>Bacillota</taxon>
        <taxon>Bacilli</taxon>
        <taxon>Bacillales</taxon>
        <taxon>Bacillaceae</taxon>
        <taxon>Thalassobacillus</taxon>
    </lineage>
</organism>
<reference evidence="2 3" key="1">
    <citation type="submission" date="2016-10" db="EMBL/GenBank/DDBJ databases">
        <authorList>
            <person name="de Groot N.N."/>
        </authorList>
    </citation>
    <scope>NUCLEOTIDE SEQUENCE [LARGE SCALE GENOMIC DNA]</scope>
    <source>
        <strain evidence="2 3">CCM7597</strain>
    </source>
</reference>
<protein>
    <submittedName>
        <fullName evidence="2">Phage antirepressor protein KilAC domain-containing protein</fullName>
    </submittedName>
</protein>
<name>A0A1H4H4F8_9BACI</name>
<dbReference type="Pfam" id="PF02498">
    <property type="entry name" value="Bro-N"/>
    <property type="match status" value="1"/>
</dbReference>
<dbReference type="RefSeq" id="WP_093046493.1">
    <property type="nucleotide sequence ID" value="NZ_FNQR01000021.1"/>
</dbReference>
<dbReference type="Proteomes" id="UP000198584">
    <property type="component" value="Unassembled WGS sequence"/>
</dbReference>
<dbReference type="PROSITE" id="PS51750">
    <property type="entry name" value="BRO_N"/>
    <property type="match status" value="1"/>
</dbReference>
<dbReference type="EMBL" id="FNQR01000021">
    <property type="protein sequence ID" value="SEB15958.1"/>
    <property type="molecule type" value="Genomic_DNA"/>
</dbReference>
<dbReference type="InterPro" id="IPR005039">
    <property type="entry name" value="Ant_C"/>
</dbReference>
<sequence>MNELQKVFNYGEQQVRTVIIDDVVWFIAADVCTVLDIKNSHDAVVRLDADEKATSVIPTQFGDKEMNLVNESGLYSLIFRSRKKEAKQFKRWVTHEVLPSIRKNGSYNPQVPQSFSEALRLAADLQEEAERNRPKVEAHDRFISGENYQTMSIAAKSLGTGRNKLFKFLKQKKILMSNNTPYQTYIDRGYFVVKEKPIQMGGQVINKPQTYVTPKGVDYLDRLLQQEAG</sequence>
<dbReference type="GO" id="GO:0003677">
    <property type="term" value="F:DNA binding"/>
    <property type="evidence" value="ECO:0007669"/>
    <property type="project" value="InterPro"/>
</dbReference>
<dbReference type="PANTHER" id="PTHR36180:SF2">
    <property type="entry name" value="BRO FAMILY PROTEIN"/>
    <property type="match status" value="1"/>
</dbReference>
<gene>
    <name evidence="2" type="ORF">SAMN05421743_12168</name>
</gene>
<dbReference type="STRING" id="571932.SAMN05421743_12168"/>
<dbReference type="OrthoDB" id="9812611at2"/>
<accession>A0A1H4H4F8</accession>
<evidence type="ECO:0000313" key="3">
    <source>
        <dbReference type="Proteomes" id="UP000198584"/>
    </source>
</evidence>
<keyword evidence="3" id="KW-1185">Reference proteome</keyword>
<dbReference type="AlphaFoldDB" id="A0A1H4H4F8"/>
<evidence type="ECO:0000313" key="2">
    <source>
        <dbReference type="EMBL" id="SEB15958.1"/>
    </source>
</evidence>
<feature type="domain" description="Bro-N" evidence="1">
    <location>
        <begin position="1"/>
        <end position="105"/>
    </location>
</feature>
<dbReference type="SMART" id="SM01040">
    <property type="entry name" value="Bro-N"/>
    <property type="match status" value="1"/>
</dbReference>
<dbReference type="InterPro" id="IPR003497">
    <property type="entry name" value="BRO_N_domain"/>
</dbReference>